<organism evidence="1 2">
    <name type="scientific">Lepraria neglecta</name>
    <dbReference type="NCBI Taxonomy" id="209136"/>
    <lineage>
        <taxon>Eukaryota</taxon>
        <taxon>Fungi</taxon>
        <taxon>Dikarya</taxon>
        <taxon>Ascomycota</taxon>
        <taxon>Pezizomycotina</taxon>
        <taxon>Lecanoromycetes</taxon>
        <taxon>OSLEUM clade</taxon>
        <taxon>Lecanoromycetidae</taxon>
        <taxon>Lecanorales</taxon>
        <taxon>Lecanorineae</taxon>
        <taxon>Stereocaulaceae</taxon>
        <taxon>Lepraria</taxon>
    </lineage>
</organism>
<reference evidence="1" key="1">
    <citation type="submission" date="2022-11" db="EMBL/GenBank/DDBJ databases">
        <title>Chromosomal genome sequence assembly and mating type (MAT) locus characterization of the leprose asexual lichenized fungus Lepraria neglecta (Nyl.) Erichsen.</title>
        <authorList>
            <person name="Allen J.L."/>
            <person name="Pfeffer B."/>
        </authorList>
    </citation>
    <scope>NUCLEOTIDE SEQUENCE</scope>
    <source>
        <strain evidence="1">Allen 5258</strain>
    </source>
</reference>
<dbReference type="InterPro" id="IPR029058">
    <property type="entry name" value="AB_hydrolase_fold"/>
</dbReference>
<evidence type="ECO:0000313" key="1">
    <source>
        <dbReference type="EMBL" id="KAK3168346.1"/>
    </source>
</evidence>
<dbReference type="EMBL" id="JASNWA010000010">
    <property type="protein sequence ID" value="KAK3168346.1"/>
    <property type="molecule type" value="Genomic_DNA"/>
</dbReference>
<proteinExistence type="predicted"/>
<keyword evidence="2" id="KW-1185">Reference proteome</keyword>
<dbReference type="SUPFAM" id="SSF53474">
    <property type="entry name" value="alpha/beta-Hydrolases"/>
    <property type="match status" value="1"/>
</dbReference>
<evidence type="ECO:0008006" key="3">
    <source>
        <dbReference type="Google" id="ProtNLM"/>
    </source>
</evidence>
<accession>A0AAD9YYL3</accession>
<dbReference type="PANTHER" id="PTHR12277:SF81">
    <property type="entry name" value="PROTEIN ABHD13"/>
    <property type="match status" value="1"/>
</dbReference>
<dbReference type="Gene3D" id="3.40.50.1820">
    <property type="entry name" value="alpha/beta hydrolase"/>
    <property type="match status" value="1"/>
</dbReference>
<dbReference type="Proteomes" id="UP001276659">
    <property type="component" value="Unassembled WGS sequence"/>
</dbReference>
<sequence>MAAFTFQSVIKIAGQTLHAWYILPLGVYRRNQQKLLEQPSGFAPDITSRYAFKLLRDDPEAQLVIYLHGTAGTIRSGRRPDRYRALYSGAPDKIHVVTLDCRGYGLSSGTPSEEGLPIDAISLVKWATEVVNIPPSRIVIFAQSLGTAVAISTSLHFASESPPVSFADRIAEFVKRSENDIGVEKYNITFIHAKDDTDIPCFHTEGVFWHAINATFPTGINYEDLGREKELKKKDLAAGGWAVEWQTKRGVIREEIVRYRLHDKIMAYPVVSMAVLRAFQSVDPASGS</sequence>
<dbReference type="PANTHER" id="PTHR12277">
    <property type="entry name" value="ALPHA/BETA HYDROLASE DOMAIN-CONTAINING PROTEIN"/>
    <property type="match status" value="1"/>
</dbReference>
<comment type="caution">
    <text evidence="1">The sequence shown here is derived from an EMBL/GenBank/DDBJ whole genome shotgun (WGS) entry which is preliminary data.</text>
</comment>
<dbReference type="AlphaFoldDB" id="A0AAD9YYL3"/>
<gene>
    <name evidence="1" type="ORF">OEA41_004793</name>
</gene>
<name>A0AAD9YYL3_9LECA</name>
<evidence type="ECO:0000313" key="2">
    <source>
        <dbReference type="Proteomes" id="UP001276659"/>
    </source>
</evidence>
<protein>
    <recommendedName>
        <fullName evidence="3">AB hydrolase-1 domain-containing protein</fullName>
    </recommendedName>
</protein>